<proteinExistence type="inferred from homology"/>
<protein>
    <submittedName>
        <fullName evidence="4">Transglycosylase SLT domain-containing protein</fullName>
    </submittedName>
</protein>
<dbReference type="RefSeq" id="WP_169262210.1">
    <property type="nucleotide sequence ID" value="NZ_WTVQ01000049.1"/>
</dbReference>
<dbReference type="InterPro" id="IPR023346">
    <property type="entry name" value="Lysozyme-like_dom_sf"/>
</dbReference>
<evidence type="ECO:0000313" key="5">
    <source>
        <dbReference type="Proteomes" id="UP000648984"/>
    </source>
</evidence>
<dbReference type="InterPro" id="IPR008258">
    <property type="entry name" value="Transglycosylase_SLT_dom_1"/>
</dbReference>
<feature type="domain" description="Transglycosylase SLT" evidence="3">
    <location>
        <begin position="119"/>
        <end position="212"/>
    </location>
</feature>
<keyword evidence="2" id="KW-0472">Membrane</keyword>
<evidence type="ECO:0000259" key="3">
    <source>
        <dbReference type="Pfam" id="PF01464"/>
    </source>
</evidence>
<evidence type="ECO:0000256" key="2">
    <source>
        <dbReference type="SAM" id="Phobius"/>
    </source>
</evidence>
<name>A0ABX1QF57_9RHOO</name>
<keyword evidence="2" id="KW-0812">Transmembrane</keyword>
<accession>A0ABX1QF57</accession>
<comment type="similarity">
    <text evidence="1">Belongs to the transglycosylase Slt family.</text>
</comment>
<dbReference type="EMBL" id="WTVQ01000049">
    <property type="protein sequence ID" value="NMG77076.1"/>
    <property type="molecule type" value="Genomic_DNA"/>
</dbReference>
<comment type="caution">
    <text evidence="4">The sequence shown here is derived from an EMBL/GenBank/DDBJ whole genome shotgun (WGS) entry which is preliminary data.</text>
</comment>
<keyword evidence="2" id="KW-1133">Transmembrane helix</keyword>
<dbReference type="PANTHER" id="PTHR37423">
    <property type="entry name" value="SOLUBLE LYTIC MUREIN TRANSGLYCOSYLASE-RELATED"/>
    <property type="match status" value="1"/>
</dbReference>
<dbReference type="Pfam" id="PF01464">
    <property type="entry name" value="SLT"/>
    <property type="match status" value="1"/>
</dbReference>
<dbReference type="PANTHER" id="PTHR37423:SF2">
    <property type="entry name" value="MEMBRANE-BOUND LYTIC MUREIN TRANSGLYCOSYLASE C"/>
    <property type="match status" value="1"/>
</dbReference>
<dbReference type="Gene3D" id="1.10.530.10">
    <property type="match status" value="1"/>
</dbReference>
<dbReference type="Proteomes" id="UP000648984">
    <property type="component" value="Unassembled WGS sequence"/>
</dbReference>
<feature type="transmembrane region" description="Helical" evidence="2">
    <location>
        <begin position="21"/>
        <end position="42"/>
    </location>
</feature>
<sequence length="242" mass="25704">MSHATHSGRLLNDAAAFFVHFVHGGLSLAGLVILACVGAAYLQNDPVSYADVGVIESRSPAPVIQVAEVAEPEPPRAHRVQTSMTLSAEMQRVRDFVAGRYKLSTRSLEPLLAAAETSGRKLGIDPLLIVAVMAIESSFNPFAESNMGAQGLMQVIPRFHLDKIGHGAHEDALFDPMLNIRVGTQVLVEGLQRFGSLQAALQYYGGALRDPNASYANKVLAMKKRLMAAAGRGTGTAAVTGV</sequence>
<evidence type="ECO:0000313" key="4">
    <source>
        <dbReference type="EMBL" id="NMG77076.1"/>
    </source>
</evidence>
<dbReference type="SUPFAM" id="SSF53955">
    <property type="entry name" value="Lysozyme-like"/>
    <property type="match status" value="1"/>
</dbReference>
<gene>
    <name evidence="4" type="ORF">GPA25_20185</name>
</gene>
<evidence type="ECO:0000256" key="1">
    <source>
        <dbReference type="ARBA" id="ARBA00007734"/>
    </source>
</evidence>
<organism evidence="4 5">
    <name type="scientific">Aromatoleum diolicum</name>
    <dbReference type="NCBI Taxonomy" id="75796"/>
    <lineage>
        <taxon>Bacteria</taxon>
        <taxon>Pseudomonadati</taxon>
        <taxon>Pseudomonadota</taxon>
        <taxon>Betaproteobacteria</taxon>
        <taxon>Rhodocyclales</taxon>
        <taxon>Rhodocyclaceae</taxon>
        <taxon>Aromatoleum</taxon>
    </lineage>
</organism>
<keyword evidence="5" id="KW-1185">Reference proteome</keyword>
<reference evidence="4 5" key="1">
    <citation type="submission" date="2019-12" db="EMBL/GenBank/DDBJ databases">
        <title>Comparative genomics gives insights into the taxonomy of the Azoarcus-Aromatoleum group and reveals separate origins of nif in the plant-associated Azoarcus and non-plant-associated Aromatoleum sub-groups.</title>
        <authorList>
            <person name="Lafos M."/>
            <person name="Maluk M."/>
            <person name="Batista M."/>
            <person name="Junghare M."/>
            <person name="Carmona M."/>
            <person name="Faoro H."/>
            <person name="Cruz L.M."/>
            <person name="Battistoni F."/>
            <person name="De Souza E."/>
            <person name="Pedrosa F."/>
            <person name="Chen W.-M."/>
            <person name="Poole P.S."/>
            <person name="Dixon R.A."/>
            <person name="James E.K."/>
        </authorList>
    </citation>
    <scope>NUCLEOTIDE SEQUENCE [LARGE SCALE GENOMIC DNA]</scope>
    <source>
        <strain evidence="4 5">22Lin</strain>
    </source>
</reference>